<organism evidence="3 4">
    <name type="scientific">Romanomermis culicivorax</name>
    <name type="common">Nematode worm</name>
    <dbReference type="NCBI Taxonomy" id="13658"/>
    <lineage>
        <taxon>Eukaryota</taxon>
        <taxon>Metazoa</taxon>
        <taxon>Ecdysozoa</taxon>
        <taxon>Nematoda</taxon>
        <taxon>Enoplea</taxon>
        <taxon>Dorylaimia</taxon>
        <taxon>Mermithida</taxon>
        <taxon>Mermithoidea</taxon>
        <taxon>Mermithidae</taxon>
        <taxon>Romanomermis</taxon>
    </lineage>
</organism>
<feature type="region of interest" description="Disordered" evidence="1">
    <location>
        <begin position="82"/>
        <end position="127"/>
    </location>
</feature>
<feature type="chain" id="PRO_5037342999" evidence="2">
    <location>
        <begin position="17"/>
        <end position="237"/>
    </location>
</feature>
<evidence type="ECO:0000313" key="3">
    <source>
        <dbReference type="Proteomes" id="UP000887565"/>
    </source>
</evidence>
<evidence type="ECO:0000256" key="1">
    <source>
        <dbReference type="SAM" id="MobiDB-lite"/>
    </source>
</evidence>
<proteinExistence type="predicted"/>
<feature type="signal peptide" evidence="2">
    <location>
        <begin position="1"/>
        <end position="16"/>
    </location>
</feature>
<sequence>MTTTTIRVILVQLTLSFRPHCPMMVLVVMSKCWVHHQNQCRNRLSSKDHEQQALLSQHRQKPRARIGDSVGKLYFHPVHRRSNSLPPVVSVKHENNDAADDDDDDDDHSGDTCATNAIFSPSLPDDRTGGYVEMLGAPPESTSQSLVEQAPRTGSIIESTQTKAQSMSWRLRLRGPTVLPPRRKAEMILAKRRRDEEEDQFSIESPKKLEMTASADYDTIYATCDSTHLGMDRRDGR</sequence>
<evidence type="ECO:0000256" key="2">
    <source>
        <dbReference type="SAM" id="SignalP"/>
    </source>
</evidence>
<accession>A0A915L1W7</accession>
<protein>
    <submittedName>
        <fullName evidence="4">Uncharacterized protein</fullName>
    </submittedName>
</protein>
<dbReference type="AlphaFoldDB" id="A0A915L1W7"/>
<dbReference type="WBParaSite" id="nRc.2.0.1.t44466-RA">
    <property type="protein sequence ID" value="nRc.2.0.1.t44466-RA"/>
    <property type="gene ID" value="nRc.2.0.1.g44466"/>
</dbReference>
<feature type="compositionally biased region" description="Acidic residues" evidence="1">
    <location>
        <begin position="97"/>
        <end position="108"/>
    </location>
</feature>
<dbReference type="Proteomes" id="UP000887565">
    <property type="component" value="Unplaced"/>
</dbReference>
<name>A0A915L1W7_ROMCU</name>
<evidence type="ECO:0000313" key="4">
    <source>
        <dbReference type="WBParaSite" id="nRc.2.0.1.t44466-RA"/>
    </source>
</evidence>
<keyword evidence="3" id="KW-1185">Reference proteome</keyword>
<reference evidence="4" key="1">
    <citation type="submission" date="2022-11" db="UniProtKB">
        <authorList>
            <consortium name="WormBaseParasite"/>
        </authorList>
    </citation>
    <scope>IDENTIFICATION</scope>
</reference>
<keyword evidence="2" id="KW-0732">Signal</keyword>